<organism evidence="3 5">
    <name type="scientific">Halarcobacter bivalviorum</name>
    <dbReference type="NCBI Taxonomy" id="663364"/>
    <lineage>
        <taxon>Bacteria</taxon>
        <taxon>Pseudomonadati</taxon>
        <taxon>Campylobacterota</taxon>
        <taxon>Epsilonproteobacteria</taxon>
        <taxon>Campylobacterales</taxon>
        <taxon>Arcobacteraceae</taxon>
        <taxon>Halarcobacter</taxon>
    </lineage>
</organism>
<evidence type="ECO:0000313" key="4">
    <source>
        <dbReference type="Proteomes" id="UP000253850"/>
    </source>
</evidence>
<dbReference type="Pfam" id="PF00156">
    <property type="entry name" value="Pribosyltran"/>
    <property type="match status" value="1"/>
</dbReference>
<dbReference type="EMBL" id="PDKM01000002">
    <property type="protein sequence ID" value="RXK10736.1"/>
    <property type="molecule type" value="Genomic_DNA"/>
</dbReference>
<evidence type="ECO:0000313" key="3">
    <source>
        <dbReference type="EMBL" id="RXK10736.1"/>
    </source>
</evidence>
<dbReference type="KEGG" id="hbv:ABIV_1335"/>
<dbReference type="Gene3D" id="3.30.1310.20">
    <property type="entry name" value="PRTase-like"/>
    <property type="match status" value="1"/>
</dbReference>
<dbReference type="AlphaFoldDB" id="A0AAX2ADB4"/>
<dbReference type="RefSeq" id="WP_114839166.1">
    <property type="nucleotide sequence ID" value="NZ_CP031217.1"/>
</dbReference>
<reference evidence="2 4" key="2">
    <citation type="submission" date="2018-07" db="EMBL/GenBank/DDBJ databases">
        <title>Complete genome of the Arcobacter bivalviorum type strain LMG 26154.</title>
        <authorList>
            <person name="Miller W.G."/>
            <person name="Yee E."/>
            <person name="Bono J.L."/>
        </authorList>
    </citation>
    <scope>NUCLEOTIDE SEQUENCE [LARGE SCALE GENOMIC DNA]</scope>
    <source>
        <strain evidence="2 4">LMG 26154</strain>
    </source>
</reference>
<evidence type="ECO:0000313" key="5">
    <source>
        <dbReference type="Proteomes" id="UP000289193"/>
    </source>
</evidence>
<keyword evidence="2" id="KW-0328">Glycosyltransferase</keyword>
<dbReference type="CDD" id="cd06223">
    <property type="entry name" value="PRTases_typeI"/>
    <property type="match status" value="1"/>
</dbReference>
<dbReference type="GO" id="GO:0016757">
    <property type="term" value="F:glycosyltransferase activity"/>
    <property type="evidence" value="ECO:0007669"/>
    <property type="project" value="UniProtKB-KW"/>
</dbReference>
<sequence length="217" mass="24600">MTPDKIFFKNREVAAYRLIDVLPVNKMKLEEWIVIATSYGGYPVAKIIAKELEGSCDVMFSRKILSPNNEDCEVAIVTETEEVVIHEELVKAFDISLDFVFSKSRYIYDNDLSKMVCKHRRGKKLGSFTNKNILLVDEGLNTSLTMMACIKTAINLGAKSVSVATPILPKVSINTIESIADDLYYVESLDHFIDIGFYYDQLEEITYDDLLKIMNKG</sequence>
<keyword evidence="5" id="KW-1185">Reference proteome</keyword>
<name>A0AAX2ADB4_9BACT</name>
<reference evidence="3 5" key="1">
    <citation type="submission" date="2017-10" db="EMBL/GenBank/DDBJ databases">
        <title>Genomics of the genus Arcobacter.</title>
        <authorList>
            <person name="Perez-Cataluna A."/>
            <person name="Figueras M.J."/>
        </authorList>
    </citation>
    <scope>NUCLEOTIDE SEQUENCE [LARGE SCALE GENOMIC DNA]</scope>
    <source>
        <strain evidence="3 5">CECT 7835</strain>
    </source>
</reference>
<evidence type="ECO:0000259" key="1">
    <source>
        <dbReference type="Pfam" id="PF00156"/>
    </source>
</evidence>
<protein>
    <submittedName>
        <fullName evidence="3">ABC transporter</fullName>
    </submittedName>
    <submittedName>
        <fullName evidence="2">Phosphoribosyltransferase</fullName>
    </submittedName>
</protein>
<dbReference type="InterPro" id="IPR029057">
    <property type="entry name" value="PRTase-like"/>
</dbReference>
<feature type="domain" description="Phosphoribosyltransferase" evidence="1">
    <location>
        <begin position="30"/>
        <end position="170"/>
    </location>
</feature>
<dbReference type="Proteomes" id="UP000289193">
    <property type="component" value="Unassembled WGS sequence"/>
</dbReference>
<dbReference type="Proteomes" id="UP000253850">
    <property type="component" value="Chromosome"/>
</dbReference>
<keyword evidence="2" id="KW-0808">Transferase</keyword>
<dbReference type="Gene3D" id="3.40.50.2020">
    <property type="match status" value="1"/>
</dbReference>
<proteinExistence type="predicted"/>
<dbReference type="InterPro" id="IPR000836">
    <property type="entry name" value="PRTase_dom"/>
</dbReference>
<dbReference type="EMBL" id="CP031217">
    <property type="protein sequence ID" value="AXH12331.1"/>
    <property type="molecule type" value="Genomic_DNA"/>
</dbReference>
<gene>
    <name evidence="2" type="ORF">ABIV_1335</name>
    <name evidence="3" type="ORF">CRV05_05520</name>
</gene>
<evidence type="ECO:0000313" key="2">
    <source>
        <dbReference type="EMBL" id="AXH12331.1"/>
    </source>
</evidence>
<dbReference type="SUPFAM" id="SSF53271">
    <property type="entry name" value="PRTase-like"/>
    <property type="match status" value="1"/>
</dbReference>
<accession>A0AAX2ADB4</accession>